<gene>
    <name evidence="2" type="ORF">H6P81_001958</name>
</gene>
<organism evidence="2 3">
    <name type="scientific">Aristolochia fimbriata</name>
    <name type="common">White veined hardy Dutchman's pipe vine</name>
    <dbReference type="NCBI Taxonomy" id="158543"/>
    <lineage>
        <taxon>Eukaryota</taxon>
        <taxon>Viridiplantae</taxon>
        <taxon>Streptophyta</taxon>
        <taxon>Embryophyta</taxon>
        <taxon>Tracheophyta</taxon>
        <taxon>Spermatophyta</taxon>
        <taxon>Magnoliopsida</taxon>
        <taxon>Magnoliidae</taxon>
        <taxon>Piperales</taxon>
        <taxon>Aristolochiaceae</taxon>
        <taxon>Aristolochia</taxon>
    </lineage>
</organism>
<feature type="compositionally biased region" description="Pro residues" evidence="1">
    <location>
        <begin position="47"/>
        <end position="56"/>
    </location>
</feature>
<feature type="region of interest" description="Disordered" evidence="1">
    <location>
        <begin position="19"/>
        <end position="112"/>
    </location>
</feature>
<proteinExistence type="predicted"/>
<protein>
    <submittedName>
        <fullName evidence="2">Uncharacterized protein</fullName>
    </submittedName>
</protein>
<accession>A0AAV7FB60</accession>
<keyword evidence="3" id="KW-1185">Reference proteome</keyword>
<dbReference type="Proteomes" id="UP000825729">
    <property type="component" value="Unassembled WGS sequence"/>
</dbReference>
<feature type="compositionally biased region" description="Pro residues" evidence="1">
    <location>
        <begin position="26"/>
        <end position="37"/>
    </location>
</feature>
<evidence type="ECO:0000313" key="2">
    <source>
        <dbReference type="EMBL" id="KAG9457450.1"/>
    </source>
</evidence>
<dbReference type="AlphaFoldDB" id="A0AAV7FB60"/>
<feature type="compositionally biased region" description="Basic and acidic residues" evidence="1">
    <location>
        <begin position="92"/>
        <end position="112"/>
    </location>
</feature>
<sequence length="145" mass="15663">MESKKSTDSSMGFCQKLFNAFTLPHRSPPATPPPPPTSTDAKKNSSLPPPPPPPPVTKGEKEKKHVTKPTPAVQARWIEVAGGTSSPPAPVTRKETVKENQGKFDGGKPKEMKDIDERVESFLKRARLKIRALSGVNVDGKPSST</sequence>
<reference evidence="2 3" key="1">
    <citation type="submission" date="2021-07" db="EMBL/GenBank/DDBJ databases">
        <title>The Aristolochia fimbriata genome: insights into angiosperm evolution, floral development and chemical biosynthesis.</title>
        <authorList>
            <person name="Jiao Y."/>
        </authorList>
    </citation>
    <scope>NUCLEOTIDE SEQUENCE [LARGE SCALE GENOMIC DNA]</scope>
    <source>
        <strain evidence="2">IBCAS-2021</strain>
        <tissue evidence="2">Leaf</tissue>
    </source>
</reference>
<dbReference type="EMBL" id="JAINDJ010000002">
    <property type="protein sequence ID" value="KAG9457450.1"/>
    <property type="molecule type" value="Genomic_DNA"/>
</dbReference>
<evidence type="ECO:0000256" key="1">
    <source>
        <dbReference type="SAM" id="MobiDB-lite"/>
    </source>
</evidence>
<evidence type="ECO:0000313" key="3">
    <source>
        <dbReference type="Proteomes" id="UP000825729"/>
    </source>
</evidence>
<name>A0AAV7FB60_ARIFI</name>
<comment type="caution">
    <text evidence="2">The sequence shown here is derived from an EMBL/GenBank/DDBJ whole genome shotgun (WGS) entry which is preliminary data.</text>
</comment>